<dbReference type="EMBL" id="CALTRL010005837">
    <property type="protein sequence ID" value="CAH7687154.1"/>
    <property type="molecule type" value="Genomic_DNA"/>
</dbReference>
<gene>
    <name evidence="1" type="ORF">PPACK8108_LOCUS21896</name>
</gene>
<proteinExistence type="predicted"/>
<organism evidence="1 2">
    <name type="scientific">Phakopsora pachyrhizi</name>
    <name type="common">Asian soybean rust disease fungus</name>
    <dbReference type="NCBI Taxonomy" id="170000"/>
    <lineage>
        <taxon>Eukaryota</taxon>
        <taxon>Fungi</taxon>
        <taxon>Dikarya</taxon>
        <taxon>Basidiomycota</taxon>
        <taxon>Pucciniomycotina</taxon>
        <taxon>Pucciniomycetes</taxon>
        <taxon>Pucciniales</taxon>
        <taxon>Phakopsoraceae</taxon>
        <taxon>Phakopsora</taxon>
    </lineage>
</organism>
<protein>
    <submittedName>
        <fullName evidence="1">Expressed protein</fullName>
    </submittedName>
</protein>
<accession>A0AAV0BLD5</accession>
<evidence type="ECO:0000313" key="1">
    <source>
        <dbReference type="EMBL" id="CAH7687154.1"/>
    </source>
</evidence>
<name>A0AAV0BLD5_PHAPC</name>
<sequence>MRFWIITLALVSIFFFIFKRHNHRKSQILLRQFKDHHLIDEDDHEERFLSYLPHSGFHNQRIALENGLTLSKVLNRTLLLPRCLIGAPVPFIKFDKLKSRLRFVNSRGLEHCEGNAIGLVSRECLEVGNQNWLDWSELIDLTSISKSVRLIKRTSFEDKQIHKLLNITQPKTQVYQLKDVNKYQYRFLIGSQTDISSQIHLNLQKFQGWIDVQKFMDIKLKKIKLIELGSLFGSGRLKILKHSDEDFRLIRTRFRKLMVFKSPQILSISNFIAQAILQSFDSKKFYGVHVRVGDHLFRQESEEKVNQLIRSLVEEHLKLPFNTLKLALQIDEDDEEKALKPPKEKFHSVYNSKNSTTLKCRAPLHTKPELEKYNVPLYIATDAPSPLIEPSIIVLTKAFPCSFF</sequence>
<reference evidence="1" key="1">
    <citation type="submission" date="2022-06" db="EMBL/GenBank/DDBJ databases">
        <authorList>
            <consortium name="SYNGENTA / RWTH Aachen University"/>
        </authorList>
    </citation>
    <scope>NUCLEOTIDE SEQUENCE</scope>
</reference>
<comment type="caution">
    <text evidence="1">The sequence shown here is derived from an EMBL/GenBank/DDBJ whole genome shotgun (WGS) entry which is preliminary data.</text>
</comment>
<dbReference type="PANTHER" id="PTHR36050">
    <property type="entry name" value="O-FUCOSYLTRANSFERASE 30"/>
    <property type="match status" value="1"/>
</dbReference>
<dbReference type="Proteomes" id="UP001153365">
    <property type="component" value="Unassembled WGS sequence"/>
</dbReference>
<keyword evidence="2" id="KW-1185">Reference proteome</keyword>
<evidence type="ECO:0000313" key="2">
    <source>
        <dbReference type="Proteomes" id="UP001153365"/>
    </source>
</evidence>
<dbReference type="AlphaFoldDB" id="A0AAV0BLD5"/>
<dbReference type="PANTHER" id="PTHR36050:SF1">
    <property type="entry name" value="O-FUCOSYLTRANSFERASE 30"/>
    <property type="match status" value="1"/>
</dbReference>